<dbReference type="InterPro" id="IPR014017">
    <property type="entry name" value="DNA_helicase_UvrD-like_C"/>
</dbReference>
<dbReference type="GO" id="GO:0033202">
    <property type="term" value="C:DNA helicase complex"/>
    <property type="evidence" value="ECO:0007669"/>
    <property type="project" value="TreeGrafter"/>
</dbReference>
<dbReference type="Proteomes" id="UP000094463">
    <property type="component" value="Chromosome"/>
</dbReference>
<protein>
    <recommendedName>
        <fullName evidence="11">ATP-dependent DNA helicase</fullName>
        <ecNumber evidence="11">5.6.2.4</ecNumber>
    </recommendedName>
</protein>
<dbReference type="GO" id="GO:0009314">
    <property type="term" value="P:response to radiation"/>
    <property type="evidence" value="ECO:0007669"/>
    <property type="project" value="UniProtKB-ARBA"/>
</dbReference>
<evidence type="ECO:0000256" key="4">
    <source>
        <dbReference type="ARBA" id="ARBA00022806"/>
    </source>
</evidence>
<evidence type="ECO:0000256" key="5">
    <source>
        <dbReference type="ARBA" id="ARBA00022840"/>
    </source>
</evidence>
<evidence type="ECO:0000256" key="10">
    <source>
        <dbReference type="PROSITE-ProRule" id="PRU00560"/>
    </source>
</evidence>
<evidence type="ECO:0000259" key="14">
    <source>
        <dbReference type="PROSITE" id="PS51217"/>
    </source>
</evidence>
<feature type="compositionally biased region" description="Basic residues" evidence="12">
    <location>
        <begin position="709"/>
        <end position="719"/>
    </location>
</feature>
<evidence type="ECO:0000256" key="11">
    <source>
        <dbReference type="RuleBase" id="RU364053"/>
    </source>
</evidence>
<evidence type="ECO:0000256" key="9">
    <source>
        <dbReference type="ARBA" id="ARBA00048988"/>
    </source>
</evidence>
<keyword evidence="16" id="KW-1185">Reference proteome</keyword>
<evidence type="ECO:0000256" key="7">
    <source>
        <dbReference type="ARBA" id="ARBA00023235"/>
    </source>
</evidence>
<dbReference type="STRING" id="632773.BBEV_2585"/>
<dbReference type="PROSITE" id="PS51217">
    <property type="entry name" value="UVRD_HELICASE_CTER"/>
    <property type="match status" value="1"/>
</dbReference>
<dbReference type="Gene3D" id="1.10.486.10">
    <property type="entry name" value="PCRA, domain 4"/>
    <property type="match status" value="1"/>
</dbReference>
<dbReference type="Pfam" id="PF21196">
    <property type="entry name" value="PcrA_UvrD_tudor"/>
    <property type="match status" value="1"/>
</dbReference>
<gene>
    <name evidence="15" type="primary">pcrA</name>
    <name evidence="15" type="ORF">BBEV_2585</name>
</gene>
<dbReference type="Gene3D" id="3.40.50.300">
    <property type="entry name" value="P-loop containing nucleotide triphosphate hydrolases"/>
    <property type="match status" value="2"/>
</dbReference>
<evidence type="ECO:0000256" key="6">
    <source>
        <dbReference type="ARBA" id="ARBA00023125"/>
    </source>
</evidence>
<dbReference type="Pfam" id="PF13361">
    <property type="entry name" value="UvrD_C"/>
    <property type="match status" value="1"/>
</dbReference>
<dbReference type="GO" id="GO:0016887">
    <property type="term" value="F:ATP hydrolysis activity"/>
    <property type="evidence" value="ECO:0007669"/>
    <property type="project" value="RHEA"/>
</dbReference>
<dbReference type="Pfam" id="PF00580">
    <property type="entry name" value="UvrD-helicase"/>
    <property type="match status" value="1"/>
</dbReference>
<dbReference type="PATRIC" id="fig|632773.3.peg.2713"/>
<feature type="domain" description="UvrD-like helicase ATP-binding" evidence="13">
    <location>
        <begin position="41"/>
        <end position="320"/>
    </location>
</feature>
<dbReference type="NCBIfam" id="TIGR01073">
    <property type="entry name" value="pcrA"/>
    <property type="match status" value="1"/>
</dbReference>
<dbReference type="FunFam" id="1.10.486.10:FF:000003">
    <property type="entry name" value="ATP-dependent DNA helicase"/>
    <property type="match status" value="1"/>
</dbReference>
<dbReference type="EMBL" id="CP012502">
    <property type="protein sequence ID" value="AOM83924.1"/>
    <property type="molecule type" value="Genomic_DNA"/>
</dbReference>
<evidence type="ECO:0000256" key="8">
    <source>
        <dbReference type="ARBA" id="ARBA00034617"/>
    </source>
</evidence>
<feature type="compositionally biased region" description="Basic and acidic residues" evidence="12">
    <location>
        <begin position="687"/>
        <end position="708"/>
    </location>
</feature>
<accession>A0A1D7QY44</accession>
<dbReference type="InterPro" id="IPR005751">
    <property type="entry name" value="ATP-dep_DNA_helicase_PcrA"/>
</dbReference>
<feature type="domain" description="UvrD-like helicase C-terminal" evidence="14">
    <location>
        <begin position="321"/>
        <end position="599"/>
    </location>
</feature>
<dbReference type="FunFam" id="1.10.10.160:FF:000001">
    <property type="entry name" value="ATP-dependent DNA helicase"/>
    <property type="match status" value="1"/>
</dbReference>
<dbReference type="PANTHER" id="PTHR11070">
    <property type="entry name" value="UVRD / RECB / PCRA DNA HELICASE FAMILY MEMBER"/>
    <property type="match status" value="1"/>
</dbReference>
<reference evidence="15 16" key="1">
    <citation type="submission" date="2015-08" db="EMBL/GenBank/DDBJ databases">
        <title>The complete genome sequence of Bacillus beveridgei MLTeJB.</title>
        <authorList>
            <person name="Hanson T.E."/>
            <person name="Mesa C."/>
            <person name="Basesman S.M."/>
            <person name="Oremland R.S."/>
        </authorList>
    </citation>
    <scope>NUCLEOTIDE SEQUENCE [LARGE SCALE GENOMIC DNA]</scope>
    <source>
        <strain evidence="15 16">MLTeJB</strain>
    </source>
</reference>
<dbReference type="GO" id="GO:0043138">
    <property type="term" value="F:3'-5' DNA helicase activity"/>
    <property type="evidence" value="ECO:0007669"/>
    <property type="project" value="UniProtKB-EC"/>
</dbReference>
<dbReference type="CDD" id="cd18807">
    <property type="entry name" value="SF1_C_UvrD"/>
    <property type="match status" value="1"/>
</dbReference>
<dbReference type="GO" id="GO:0005829">
    <property type="term" value="C:cytosol"/>
    <property type="evidence" value="ECO:0007669"/>
    <property type="project" value="TreeGrafter"/>
</dbReference>
<dbReference type="GO" id="GO:0000725">
    <property type="term" value="P:recombinational repair"/>
    <property type="evidence" value="ECO:0007669"/>
    <property type="project" value="TreeGrafter"/>
</dbReference>
<keyword evidence="5 10" id="KW-0067">ATP-binding</keyword>
<organism evidence="15 16">
    <name type="scientific">Salisediminibacterium beveridgei</name>
    <dbReference type="NCBI Taxonomy" id="632773"/>
    <lineage>
        <taxon>Bacteria</taxon>
        <taxon>Bacillati</taxon>
        <taxon>Bacillota</taxon>
        <taxon>Bacilli</taxon>
        <taxon>Bacillales</taxon>
        <taxon>Bacillaceae</taxon>
        <taxon>Salisediminibacterium</taxon>
    </lineage>
</organism>
<dbReference type="KEGG" id="bbev:BBEV_2585"/>
<evidence type="ECO:0000313" key="16">
    <source>
        <dbReference type="Proteomes" id="UP000094463"/>
    </source>
</evidence>
<dbReference type="AlphaFoldDB" id="A0A1D7QY44"/>
<dbReference type="InterPro" id="IPR014016">
    <property type="entry name" value="UvrD-like_ATP-bd"/>
</dbReference>
<dbReference type="PROSITE" id="PS51198">
    <property type="entry name" value="UVRD_HELICASE_ATP_BIND"/>
    <property type="match status" value="1"/>
</dbReference>
<evidence type="ECO:0000259" key="13">
    <source>
        <dbReference type="PROSITE" id="PS51198"/>
    </source>
</evidence>
<comment type="catalytic activity">
    <reaction evidence="8">
        <text>Couples ATP hydrolysis with the unwinding of duplex DNA by translocating in the 3'-5' direction.</text>
        <dbReference type="EC" id="5.6.2.4"/>
    </reaction>
</comment>
<evidence type="ECO:0000256" key="12">
    <source>
        <dbReference type="SAM" id="MobiDB-lite"/>
    </source>
</evidence>
<keyword evidence="6 11" id="KW-0238">DNA-binding</keyword>
<dbReference type="GO" id="GO:0005524">
    <property type="term" value="F:ATP binding"/>
    <property type="evidence" value="ECO:0007669"/>
    <property type="project" value="UniProtKB-UniRule"/>
</dbReference>
<feature type="region of interest" description="Disordered" evidence="12">
    <location>
        <begin position="687"/>
        <end position="732"/>
    </location>
</feature>
<proteinExistence type="inferred from homology"/>
<dbReference type="GO" id="GO:0003677">
    <property type="term" value="F:DNA binding"/>
    <property type="evidence" value="ECO:0007669"/>
    <property type="project" value="UniProtKB-KW"/>
</dbReference>
<keyword evidence="7" id="KW-0413">Isomerase</keyword>
<dbReference type="SUPFAM" id="SSF52540">
    <property type="entry name" value="P-loop containing nucleoside triphosphate hydrolases"/>
    <property type="match status" value="1"/>
</dbReference>
<evidence type="ECO:0000256" key="2">
    <source>
        <dbReference type="ARBA" id="ARBA00022741"/>
    </source>
</evidence>
<dbReference type="CDD" id="cd17932">
    <property type="entry name" value="DEXQc_UvrD"/>
    <property type="match status" value="1"/>
</dbReference>
<keyword evidence="4 10" id="KW-0347">Helicase</keyword>
<name>A0A1D7QY44_9BACI</name>
<keyword evidence="2 10" id="KW-0547">Nucleotide-binding</keyword>
<evidence type="ECO:0000256" key="3">
    <source>
        <dbReference type="ARBA" id="ARBA00022801"/>
    </source>
</evidence>
<sequence>MQTSSTSCLRLLRGCTFFGKQDKLQRKNKRLEGDLMKSMIEGLNKEQQEAVRHNEGPLLIMAGAGSGKTRVLTNRIAHLISEKGVPHWSILAITFTNKAAREMKDRVKKNIGAEAEEMWISTFHSMCVRILRRDIDRMGINRNFTILDGSDQLTVIKRIIKEKNIDNKKFDPRAILGMISSAKNELKTAKEYDQSANGYFEQVASTVYEAYERELKRNQALDFDDLIMTTIRLFDQVPEVLEYYQRRFRYIMVDEYQDTNHAQYRLVKVLAERHRNLCVVGDSDQSIYRWRGADIKNILSFEKDYPDAKVILLEQNYRSSKRILDAANQVISHNTGRKDKNLWTENDGGKKLTLYSARNEHDEASYIVGEIQSLLNDRDKDLRPSDIAILYRTNAQSRVMEELFVKSNMAYTIVGGTKFYDRKEIKDLLAYLRLVGNPDDDVSFRRIVNVPKRGIGASTLDKLQAYANANDLSLFQTVAEIEEVGLNARFTKMLRNFHEQLSGWINMQEYVPVKELVDELLDKTGYRDMLERENTLEAEGRLENIEEFLTVAAEFEEASDDKTLIAFLTDLALIADIDKVDEEEEVEKVLMMTLHSAKGLEFPVVFLAGLEEGVFPHSRSLMEEDEMQEERRLAYVGITRAEQELYLTRATMRTIFGKTNMNPASRFLSEIPEELLTSSGHVVEKSTAEDLPWMKRSDGPDRYPEPKPKPKHMVPRRRSVTNPVTTNTGGGEFDWNVGDKAAHKKWGTGTVVSTRGEGENIELDIAFPEIGVKRLAARFAPITKA</sequence>
<dbReference type="PANTHER" id="PTHR11070:SF2">
    <property type="entry name" value="ATP-DEPENDENT DNA HELICASE SRS2"/>
    <property type="match status" value="1"/>
</dbReference>
<evidence type="ECO:0000313" key="15">
    <source>
        <dbReference type="EMBL" id="AOM83924.1"/>
    </source>
</evidence>
<comment type="catalytic activity">
    <reaction evidence="9 11">
        <text>ATP + H2O = ADP + phosphate + H(+)</text>
        <dbReference type="Rhea" id="RHEA:13065"/>
        <dbReference type="ChEBI" id="CHEBI:15377"/>
        <dbReference type="ChEBI" id="CHEBI:15378"/>
        <dbReference type="ChEBI" id="CHEBI:30616"/>
        <dbReference type="ChEBI" id="CHEBI:43474"/>
        <dbReference type="ChEBI" id="CHEBI:456216"/>
        <dbReference type="EC" id="5.6.2.4"/>
    </reaction>
</comment>
<dbReference type="InterPro" id="IPR013986">
    <property type="entry name" value="DExx_box_DNA_helicase_dom_sf"/>
</dbReference>
<dbReference type="EC" id="5.6.2.4" evidence="11"/>
<keyword evidence="3 10" id="KW-0378">Hydrolase</keyword>
<dbReference type="Gene3D" id="1.10.10.160">
    <property type="match status" value="1"/>
</dbReference>
<dbReference type="GO" id="GO:0006260">
    <property type="term" value="P:DNA replication"/>
    <property type="evidence" value="ECO:0007669"/>
    <property type="project" value="InterPro"/>
</dbReference>
<dbReference type="InterPro" id="IPR027417">
    <property type="entry name" value="P-loop_NTPase"/>
</dbReference>
<comment type="similarity">
    <text evidence="1 11">Belongs to the helicase family. UvrD subfamily.</text>
</comment>
<dbReference type="InterPro" id="IPR000212">
    <property type="entry name" value="DNA_helicase_UvrD/REP"/>
</dbReference>
<feature type="binding site" evidence="10">
    <location>
        <begin position="62"/>
        <end position="69"/>
    </location>
    <ligand>
        <name>ATP</name>
        <dbReference type="ChEBI" id="CHEBI:30616"/>
    </ligand>
</feature>
<evidence type="ECO:0000256" key="1">
    <source>
        <dbReference type="ARBA" id="ARBA00009922"/>
    </source>
</evidence>